<dbReference type="EMBL" id="JABFUD020000016">
    <property type="protein sequence ID" value="KAI5068736.1"/>
    <property type="molecule type" value="Genomic_DNA"/>
</dbReference>
<gene>
    <name evidence="1" type="ORF">GOP47_0017081</name>
</gene>
<reference evidence="1" key="1">
    <citation type="submission" date="2021-01" db="EMBL/GenBank/DDBJ databases">
        <title>Adiantum capillus-veneris genome.</title>
        <authorList>
            <person name="Fang Y."/>
            <person name="Liao Q."/>
        </authorList>
    </citation>
    <scope>NUCLEOTIDE SEQUENCE</scope>
    <source>
        <strain evidence="1">H3</strain>
        <tissue evidence="1">Leaf</tissue>
    </source>
</reference>
<keyword evidence="2" id="KW-1185">Reference proteome</keyword>
<proteinExistence type="predicted"/>
<comment type="caution">
    <text evidence="1">The sequence shown here is derived from an EMBL/GenBank/DDBJ whole genome shotgun (WGS) entry which is preliminary data.</text>
</comment>
<organism evidence="1 2">
    <name type="scientific">Adiantum capillus-veneris</name>
    <name type="common">Maidenhair fern</name>
    <dbReference type="NCBI Taxonomy" id="13818"/>
    <lineage>
        <taxon>Eukaryota</taxon>
        <taxon>Viridiplantae</taxon>
        <taxon>Streptophyta</taxon>
        <taxon>Embryophyta</taxon>
        <taxon>Tracheophyta</taxon>
        <taxon>Polypodiopsida</taxon>
        <taxon>Polypodiidae</taxon>
        <taxon>Polypodiales</taxon>
        <taxon>Pteridineae</taxon>
        <taxon>Pteridaceae</taxon>
        <taxon>Vittarioideae</taxon>
        <taxon>Adiantum</taxon>
    </lineage>
</organism>
<sequence length="176" mass="18661">MTAVISGLAECPLVGLVTRADVGSTSNASSATTARFCRNASMMVASSSLASSTGHEEGRVATHAGSVCAISGEQGRPVRAATEPSGLKVEHFAFVEGPQKLRRARRRTARRTMMRSIAHSKGCARGLARCMAGGNRMGLFKGVSGYQGNVQRLLGMHWAARWGSSDQGRQDLLVQR</sequence>
<protein>
    <submittedName>
        <fullName evidence="1">Uncharacterized protein</fullName>
    </submittedName>
</protein>
<accession>A0A9D4UIX2</accession>
<dbReference type="Proteomes" id="UP000886520">
    <property type="component" value="Chromosome 16"/>
</dbReference>
<dbReference type="AlphaFoldDB" id="A0A9D4UIX2"/>
<evidence type="ECO:0000313" key="1">
    <source>
        <dbReference type="EMBL" id="KAI5068736.1"/>
    </source>
</evidence>
<name>A0A9D4UIX2_ADICA</name>
<evidence type="ECO:0000313" key="2">
    <source>
        <dbReference type="Proteomes" id="UP000886520"/>
    </source>
</evidence>